<feature type="domain" description="DUF1512" evidence="2">
    <location>
        <begin position="2"/>
        <end position="144"/>
    </location>
</feature>
<dbReference type="Pfam" id="PF23542">
    <property type="entry name" value="DUF1512_C"/>
    <property type="match status" value="1"/>
</dbReference>
<gene>
    <name evidence="4" type="ORF">S01H1_41736</name>
</gene>
<evidence type="ECO:0000259" key="2">
    <source>
        <dbReference type="Pfam" id="PF07431"/>
    </source>
</evidence>
<feature type="region of interest" description="Disordered" evidence="1">
    <location>
        <begin position="1"/>
        <end position="21"/>
    </location>
</feature>
<comment type="caution">
    <text evidence="4">The sequence shown here is derived from an EMBL/GenBank/DDBJ whole genome shotgun (WGS) entry which is preliminary data.</text>
</comment>
<dbReference type="InterPro" id="IPR056461">
    <property type="entry name" value="DUF1512_C"/>
</dbReference>
<feature type="non-terminal residue" evidence="4">
    <location>
        <position position="205"/>
    </location>
</feature>
<proteinExistence type="predicted"/>
<dbReference type="EMBL" id="BARS01026485">
    <property type="protein sequence ID" value="GAG01278.1"/>
    <property type="molecule type" value="Genomic_DNA"/>
</dbReference>
<evidence type="ECO:0000256" key="1">
    <source>
        <dbReference type="SAM" id="MobiDB-lite"/>
    </source>
</evidence>
<name>X0ULQ2_9ZZZZ</name>
<evidence type="ECO:0000259" key="3">
    <source>
        <dbReference type="Pfam" id="PF23542"/>
    </source>
</evidence>
<evidence type="ECO:0000313" key="4">
    <source>
        <dbReference type="EMBL" id="GAG01278.1"/>
    </source>
</evidence>
<sequence>MKSLEKMKNHSKRETLSVMKKNGCDSDTAEKALVAMVDYITIMPVDVDPAGIVRKLEHILDIRDAKFLNDVKKVLPNIEDAKAMNIEGLVEITSALNQVYKLVRHFYLLGKKSGSVYLIIQLQMILSLVMMEAKAYLSAIYAFAEGLPIGDGVGALVATRIAEGSKSNMICKDTSVNKVDLDGREAYVIKATGPGSNVGKTGEGI</sequence>
<protein>
    <submittedName>
        <fullName evidence="4">Uncharacterized protein</fullName>
    </submittedName>
</protein>
<reference evidence="4" key="1">
    <citation type="journal article" date="2014" name="Front. Microbiol.">
        <title>High frequency of phylogenetically diverse reductive dehalogenase-homologous genes in deep subseafloor sedimentary metagenomes.</title>
        <authorList>
            <person name="Kawai M."/>
            <person name="Futagami T."/>
            <person name="Toyoda A."/>
            <person name="Takaki Y."/>
            <person name="Nishi S."/>
            <person name="Hori S."/>
            <person name="Arai W."/>
            <person name="Tsubouchi T."/>
            <person name="Morono Y."/>
            <person name="Uchiyama I."/>
            <person name="Ito T."/>
            <person name="Fujiyama A."/>
            <person name="Inagaki F."/>
            <person name="Takami H."/>
        </authorList>
    </citation>
    <scope>NUCLEOTIDE SEQUENCE</scope>
    <source>
        <strain evidence="4">Expedition CK06-06</strain>
    </source>
</reference>
<accession>X0ULQ2</accession>
<feature type="compositionally biased region" description="Basic and acidic residues" evidence="1">
    <location>
        <begin position="1"/>
        <end position="15"/>
    </location>
</feature>
<feature type="domain" description="DUF1512" evidence="3">
    <location>
        <begin position="149"/>
        <end position="204"/>
    </location>
</feature>
<dbReference type="InterPro" id="IPR056460">
    <property type="entry name" value="DUF1512_N"/>
</dbReference>
<dbReference type="Pfam" id="PF07431">
    <property type="entry name" value="DUF1512"/>
    <property type="match status" value="1"/>
</dbReference>
<dbReference type="AlphaFoldDB" id="X0ULQ2"/>
<organism evidence="4">
    <name type="scientific">marine sediment metagenome</name>
    <dbReference type="NCBI Taxonomy" id="412755"/>
    <lineage>
        <taxon>unclassified sequences</taxon>
        <taxon>metagenomes</taxon>
        <taxon>ecological metagenomes</taxon>
    </lineage>
</organism>